<dbReference type="GO" id="GO:0016891">
    <property type="term" value="F:RNA endonuclease activity producing 5'-phosphomonoesters, hydrolytic mechanism"/>
    <property type="evidence" value="ECO:0007669"/>
    <property type="project" value="TreeGrafter"/>
</dbReference>
<comment type="caution">
    <text evidence="9">The sequence shown here is derived from an EMBL/GenBank/DDBJ whole genome shotgun (WGS) entry which is preliminary data.</text>
</comment>
<proteinExistence type="inferred from homology"/>
<dbReference type="PANTHER" id="PTHR43856">
    <property type="entry name" value="CARDIOLIPIN HYDROLASE"/>
    <property type="match status" value="1"/>
</dbReference>
<evidence type="ECO:0000256" key="7">
    <source>
        <dbReference type="SAM" id="SignalP"/>
    </source>
</evidence>
<evidence type="ECO:0000256" key="1">
    <source>
        <dbReference type="ARBA" id="ARBA00000798"/>
    </source>
</evidence>
<keyword evidence="9" id="KW-0418">Kinase</keyword>
<organism evidence="9 10">
    <name type="scientific">Novimethylophilus kurashikiensis</name>
    <dbReference type="NCBI Taxonomy" id="1825523"/>
    <lineage>
        <taxon>Bacteria</taxon>
        <taxon>Pseudomonadati</taxon>
        <taxon>Pseudomonadota</taxon>
        <taxon>Betaproteobacteria</taxon>
        <taxon>Nitrosomonadales</taxon>
        <taxon>Methylophilaceae</taxon>
        <taxon>Novimethylophilus</taxon>
    </lineage>
</organism>
<gene>
    <name evidence="9" type="ORF">NMK_1979</name>
</gene>
<feature type="domain" description="PLD phosphodiesterase" evidence="8">
    <location>
        <begin position="148"/>
        <end position="175"/>
    </location>
</feature>
<dbReference type="PANTHER" id="PTHR43856:SF1">
    <property type="entry name" value="MITOCHONDRIAL CARDIOLIPIN HYDROLASE"/>
    <property type="match status" value="1"/>
</dbReference>
<dbReference type="RefSeq" id="WP_227871446.1">
    <property type="nucleotide sequence ID" value="NZ_BDOQ01000007.1"/>
</dbReference>
<comment type="similarity">
    <text evidence="2">Belongs to the phospholipase D family.</text>
</comment>
<feature type="chain" id="PRO_5015341714" description="phospholipase D" evidence="7">
    <location>
        <begin position="26"/>
        <end position="214"/>
    </location>
</feature>
<dbReference type="SUPFAM" id="SSF56024">
    <property type="entry name" value="Phospholipase D/nuclease"/>
    <property type="match status" value="1"/>
</dbReference>
<keyword evidence="10" id="KW-1185">Reference proteome</keyword>
<evidence type="ECO:0000256" key="2">
    <source>
        <dbReference type="ARBA" id="ARBA00008664"/>
    </source>
</evidence>
<dbReference type="GO" id="GO:0006793">
    <property type="term" value="P:phosphorus metabolic process"/>
    <property type="evidence" value="ECO:0007669"/>
    <property type="project" value="UniProtKB-ARBA"/>
</dbReference>
<keyword evidence="5" id="KW-0442">Lipid degradation</keyword>
<evidence type="ECO:0000256" key="3">
    <source>
        <dbReference type="ARBA" id="ARBA00012027"/>
    </source>
</evidence>
<evidence type="ECO:0000313" key="10">
    <source>
        <dbReference type="Proteomes" id="UP000245081"/>
    </source>
</evidence>
<reference evidence="9 10" key="1">
    <citation type="journal article" date="2018" name="Environ. Microbiol.">
        <title>Isolation and genomic characterization of Novimethylophilus kurashikiensis gen. nov. sp. nov., a new lanthanide-dependent methylotrophic species of Methylophilaceae.</title>
        <authorList>
            <person name="Lv H."/>
            <person name="Sahin N."/>
            <person name="Tani A."/>
        </authorList>
    </citation>
    <scope>NUCLEOTIDE SEQUENCE [LARGE SCALE GENOMIC DNA]</scope>
    <source>
        <strain evidence="9 10">La2-4</strain>
    </source>
</reference>
<protein>
    <recommendedName>
        <fullName evidence="3">phospholipase D</fullName>
        <ecNumber evidence="3">3.1.4.4</ecNumber>
    </recommendedName>
</protein>
<keyword evidence="4" id="KW-0378">Hydrolase</keyword>
<dbReference type="GO" id="GO:0004630">
    <property type="term" value="F:phospholipase D activity"/>
    <property type="evidence" value="ECO:0007669"/>
    <property type="project" value="UniProtKB-EC"/>
</dbReference>
<dbReference type="GO" id="GO:0016042">
    <property type="term" value="P:lipid catabolic process"/>
    <property type="evidence" value="ECO:0007669"/>
    <property type="project" value="UniProtKB-KW"/>
</dbReference>
<dbReference type="Gene3D" id="3.30.870.10">
    <property type="entry name" value="Endonuclease Chain A"/>
    <property type="match status" value="1"/>
</dbReference>
<dbReference type="AlphaFoldDB" id="A0A2R5F808"/>
<dbReference type="InterPro" id="IPR001736">
    <property type="entry name" value="PLipase_D/transphosphatidylase"/>
</dbReference>
<dbReference type="GO" id="GO:0016301">
    <property type="term" value="F:kinase activity"/>
    <property type="evidence" value="ECO:0007669"/>
    <property type="project" value="UniProtKB-KW"/>
</dbReference>
<accession>A0A2R5F808</accession>
<keyword evidence="6" id="KW-0443">Lipid metabolism</keyword>
<evidence type="ECO:0000259" key="8">
    <source>
        <dbReference type="PROSITE" id="PS50035"/>
    </source>
</evidence>
<comment type="catalytic activity">
    <reaction evidence="1">
        <text>a 1,2-diacyl-sn-glycero-3-phosphocholine + H2O = a 1,2-diacyl-sn-glycero-3-phosphate + choline + H(+)</text>
        <dbReference type="Rhea" id="RHEA:14445"/>
        <dbReference type="ChEBI" id="CHEBI:15354"/>
        <dbReference type="ChEBI" id="CHEBI:15377"/>
        <dbReference type="ChEBI" id="CHEBI:15378"/>
        <dbReference type="ChEBI" id="CHEBI:57643"/>
        <dbReference type="ChEBI" id="CHEBI:58608"/>
        <dbReference type="EC" id="3.1.4.4"/>
    </reaction>
</comment>
<keyword evidence="9" id="KW-0808">Transferase</keyword>
<dbReference type="InterPro" id="IPR025202">
    <property type="entry name" value="PLD-like_dom"/>
</dbReference>
<feature type="signal peptide" evidence="7">
    <location>
        <begin position="1"/>
        <end position="25"/>
    </location>
</feature>
<evidence type="ECO:0000256" key="4">
    <source>
        <dbReference type="ARBA" id="ARBA00022801"/>
    </source>
</evidence>
<name>A0A2R5F808_9PROT</name>
<sequence>MTRSRVAVSALLTLAMVAVGGVANAFSFKDVTKGFHDVSKAISNQGSTVVPAAGTLEVAFSPDEGSENLVIKVINSASEKKGGEILMLSYSFTSAPVTEALVKAAHNGVSIKLVADYKNNISEDRSGKARAALSALKTAGADVRVIKVYPIHHDKVLIVNRDTVELGSFNYSAAAAHKNSENVLVNWNNPKLADAYVKHFNRNYSQSTPFETQY</sequence>
<dbReference type="EC" id="3.1.4.4" evidence="3"/>
<evidence type="ECO:0000313" key="9">
    <source>
        <dbReference type="EMBL" id="GBG14380.1"/>
    </source>
</evidence>
<keyword evidence="7" id="KW-0732">Signal</keyword>
<dbReference type="Proteomes" id="UP000245081">
    <property type="component" value="Unassembled WGS sequence"/>
</dbReference>
<dbReference type="InterPro" id="IPR051406">
    <property type="entry name" value="PLD_domain"/>
</dbReference>
<dbReference type="PROSITE" id="PS50035">
    <property type="entry name" value="PLD"/>
    <property type="match status" value="1"/>
</dbReference>
<dbReference type="Pfam" id="PF13091">
    <property type="entry name" value="PLDc_2"/>
    <property type="match status" value="1"/>
</dbReference>
<dbReference type="EMBL" id="BDOQ01000007">
    <property type="protein sequence ID" value="GBG14380.1"/>
    <property type="molecule type" value="Genomic_DNA"/>
</dbReference>
<evidence type="ECO:0000256" key="6">
    <source>
        <dbReference type="ARBA" id="ARBA00023098"/>
    </source>
</evidence>
<evidence type="ECO:0000256" key="5">
    <source>
        <dbReference type="ARBA" id="ARBA00022963"/>
    </source>
</evidence>
<dbReference type="CDD" id="cd09170">
    <property type="entry name" value="PLDc_Nuc"/>
    <property type="match status" value="1"/>
</dbReference>